<dbReference type="CDD" id="cd02440">
    <property type="entry name" value="AdoMet_MTases"/>
    <property type="match status" value="1"/>
</dbReference>
<protein>
    <recommendedName>
        <fullName evidence="5">Arsenite methyltransferase</fullName>
        <ecNumber evidence="4">2.1.1.137</ecNumber>
    </recommendedName>
</protein>
<evidence type="ECO:0000313" key="10">
    <source>
        <dbReference type="EMBL" id="KAF2644639.1"/>
    </source>
</evidence>
<evidence type="ECO:0000256" key="1">
    <source>
        <dbReference type="ARBA" id="ARBA00022679"/>
    </source>
</evidence>
<sequence length="301" mass="32353">MNATMDDTAIYNMVKDRYTATALAPSQPSYGNAVSQAFGYSAEELACIPADSNLGLSCGNPLALANLKDGEIVVDLGCGAGFDCFLAARKVGQAGKVFGVDMNEDMLTKARRNASKADISNVEFVSSRITEIDLPDKVADVIISNCVINLVPHTSKPLVFTEIHRLLKPGGRVAVSDLLAKRDFPPEIKNNPAFYCGCVSGASKREEYETWMREAGFEQIVVLKDEGVDLNVYTQMGEDGEKSNEKGGDGCCAPAKKEKSNGCCSSQTEVDGGVMDDLKSLKDIDLNEWASSYKIFAVKGT</sequence>
<feature type="domain" description="Methyltransferase" evidence="9">
    <location>
        <begin position="68"/>
        <end position="216"/>
    </location>
</feature>
<dbReference type="AlphaFoldDB" id="A0A6A6SA58"/>
<evidence type="ECO:0000256" key="8">
    <source>
        <dbReference type="ARBA" id="ARBA00048428"/>
    </source>
</evidence>
<evidence type="ECO:0000256" key="5">
    <source>
        <dbReference type="ARBA" id="ARBA00034545"/>
    </source>
</evidence>
<dbReference type="InterPro" id="IPR029063">
    <property type="entry name" value="SAM-dependent_MTases_sf"/>
</dbReference>
<keyword evidence="1" id="KW-0808">Transferase</keyword>
<gene>
    <name evidence="10" type="ORF">P280DRAFT_535221</name>
</gene>
<dbReference type="SUPFAM" id="SSF53335">
    <property type="entry name" value="S-adenosyl-L-methionine-dependent methyltransferases"/>
    <property type="match status" value="1"/>
</dbReference>
<proteinExistence type="inferred from homology"/>
<evidence type="ECO:0000259" key="9">
    <source>
        <dbReference type="Pfam" id="PF13847"/>
    </source>
</evidence>
<dbReference type="EC" id="2.1.1.137" evidence="4"/>
<dbReference type="PANTHER" id="PTHR43675:SF8">
    <property type="entry name" value="ARSENITE METHYLTRANSFERASE"/>
    <property type="match status" value="1"/>
</dbReference>
<evidence type="ECO:0000256" key="6">
    <source>
        <dbReference type="ARBA" id="ARBA00047941"/>
    </source>
</evidence>
<dbReference type="Proteomes" id="UP000799753">
    <property type="component" value="Unassembled WGS sequence"/>
</dbReference>
<keyword evidence="11" id="KW-1185">Reference proteome</keyword>
<evidence type="ECO:0000256" key="4">
    <source>
        <dbReference type="ARBA" id="ARBA00034521"/>
    </source>
</evidence>
<comment type="catalytic activity">
    <reaction evidence="7">
        <text>arsenic triglutathione + 2 [thioredoxin]-dithiol + 2 S-adenosyl-L-methionine + H2O = dimethylarsinous acid + 2 [thioredoxin]-disulfide + 3 glutathione + 2 S-adenosyl-L-homocysteine + 2 H(+)</text>
        <dbReference type="Rhea" id="RHEA:69464"/>
        <dbReference type="Rhea" id="RHEA-COMP:10698"/>
        <dbReference type="Rhea" id="RHEA-COMP:10700"/>
        <dbReference type="ChEBI" id="CHEBI:15377"/>
        <dbReference type="ChEBI" id="CHEBI:15378"/>
        <dbReference type="ChEBI" id="CHEBI:23808"/>
        <dbReference type="ChEBI" id="CHEBI:29950"/>
        <dbReference type="ChEBI" id="CHEBI:50058"/>
        <dbReference type="ChEBI" id="CHEBI:57856"/>
        <dbReference type="ChEBI" id="CHEBI:57925"/>
        <dbReference type="ChEBI" id="CHEBI:59789"/>
        <dbReference type="ChEBI" id="CHEBI:183640"/>
        <dbReference type="EC" id="2.1.1.137"/>
    </reaction>
</comment>
<dbReference type="EMBL" id="MU006778">
    <property type="protein sequence ID" value="KAF2644639.1"/>
    <property type="molecule type" value="Genomic_DNA"/>
</dbReference>
<comment type="similarity">
    <text evidence="3">Belongs to the methyltransferase superfamily. Arsenite methyltransferase family.</text>
</comment>
<dbReference type="NCBIfam" id="NF008823">
    <property type="entry name" value="PRK11873.1"/>
    <property type="match status" value="1"/>
</dbReference>
<comment type="catalytic activity">
    <reaction evidence="6">
        <text>arsenic triglutathione + [thioredoxin]-dithiol + S-adenosyl-L-methionine + 2 H2O = methylarsonous acid + [thioredoxin]-disulfide + 3 glutathione + S-adenosyl-L-homocysteine + H(+)</text>
        <dbReference type="Rhea" id="RHEA:69460"/>
        <dbReference type="Rhea" id="RHEA-COMP:10698"/>
        <dbReference type="Rhea" id="RHEA-COMP:10700"/>
        <dbReference type="ChEBI" id="CHEBI:15377"/>
        <dbReference type="ChEBI" id="CHEBI:15378"/>
        <dbReference type="ChEBI" id="CHEBI:17826"/>
        <dbReference type="ChEBI" id="CHEBI:29950"/>
        <dbReference type="ChEBI" id="CHEBI:50058"/>
        <dbReference type="ChEBI" id="CHEBI:57856"/>
        <dbReference type="ChEBI" id="CHEBI:57925"/>
        <dbReference type="ChEBI" id="CHEBI:59789"/>
        <dbReference type="ChEBI" id="CHEBI:183640"/>
        <dbReference type="EC" id="2.1.1.137"/>
    </reaction>
</comment>
<evidence type="ECO:0000256" key="3">
    <source>
        <dbReference type="ARBA" id="ARBA00034487"/>
    </source>
</evidence>
<evidence type="ECO:0000313" key="11">
    <source>
        <dbReference type="Proteomes" id="UP000799753"/>
    </source>
</evidence>
<evidence type="ECO:0000256" key="2">
    <source>
        <dbReference type="ARBA" id="ARBA00022691"/>
    </source>
</evidence>
<dbReference type="InterPro" id="IPR025714">
    <property type="entry name" value="Methyltranfer_dom"/>
</dbReference>
<dbReference type="Gene3D" id="3.40.50.150">
    <property type="entry name" value="Vaccinia Virus protein VP39"/>
    <property type="match status" value="1"/>
</dbReference>
<reference evidence="10" key="1">
    <citation type="journal article" date="2020" name="Stud. Mycol.">
        <title>101 Dothideomycetes genomes: a test case for predicting lifestyles and emergence of pathogens.</title>
        <authorList>
            <person name="Haridas S."/>
            <person name="Albert R."/>
            <person name="Binder M."/>
            <person name="Bloem J."/>
            <person name="Labutti K."/>
            <person name="Salamov A."/>
            <person name="Andreopoulos B."/>
            <person name="Baker S."/>
            <person name="Barry K."/>
            <person name="Bills G."/>
            <person name="Bluhm B."/>
            <person name="Cannon C."/>
            <person name="Castanera R."/>
            <person name="Culley D."/>
            <person name="Daum C."/>
            <person name="Ezra D."/>
            <person name="Gonzalez J."/>
            <person name="Henrissat B."/>
            <person name="Kuo A."/>
            <person name="Liang C."/>
            <person name="Lipzen A."/>
            <person name="Lutzoni F."/>
            <person name="Magnuson J."/>
            <person name="Mondo S."/>
            <person name="Nolan M."/>
            <person name="Ohm R."/>
            <person name="Pangilinan J."/>
            <person name="Park H.-J."/>
            <person name="Ramirez L."/>
            <person name="Alfaro M."/>
            <person name="Sun H."/>
            <person name="Tritt A."/>
            <person name="Yoshinaga Y."/>
            <person name="Zwiers L.-H."/>
            <person name="Turgeon B."/>
            <person name="Goodwin S."/>
            <person name="Spatafora J."/>
            <person name="Crous P."/>
            <person name="Grigoriev I."/>
        </authorList>
    </citation>
    <scope>NUCLEOTIDE SEQUENCE</scope>
    <source>
        <strain evidence="10">CBS 473.64</strain>
    </source>
</reference>
<dbReference type="Pfam" id="PF13847">
    <property type="entry name" value="Methyltransf_31"/>
    <property type="match status" value="1"/>
</dbReference>
<dbReference type="PANTHER" id="PTHR43675">
    <property type="entry name" value="ARSENITE METHYLTRANSFERASE"/>
    <property type="match status" value="1"/>
</dbReference>
<keyword evidence="2" id="KW-0949">S-adenosyl-L-methionine</keyword>
<name>A0A6A6SA58_9PLEO</name>
<comment type="catalytic activity">
    <reaction evidence="8">
        <text>arsenic triglutathione + 3 [thioredoxin]-dithiol + 3 S-adenosyl-L-methionine = trimethylarsine + 3 [thioredoxin]-disulfide + 3 glutathione + 3 S-adenosyl-L-homocysteine + 3 H(+)</text>
        <dbReference type="Rhea" id="RHEA:69432"/>
        <dbReference type="Rhea" id="RHEA-COMP:10698"/>
        <dbReference type="Rhea" id="RHEA-COMP:10700"/>
        <dbReference type="ChEBI" id="CHEBI:15378"/>
        <dbReference type="ChEBI" id="CHEBI:27130"/>
        <dbReference type="ChEBI" id="CHEBI:29950"/>
        <dbReference type="ChEBI" id="CHEBI:50058"/>
        <dbReference type="ChEBI" id="CHEBI:57856"/>
        <dbReference type="ChEBI" id="CHEBI:57925"/>
        <dbReference type="ChEBI" id="CHEBI:59789"/>
        <dbReference type="ChEBI" id="CHEBI:183640"/>
        <dbReference type="EC" id="2.1.1.137"/>
    </reaction>
</comment>
<dbReference type="GO" id="GO:0030791">
    <property type="term" value="F:arsenite methyltransferase activity"/>
    <property type="evidence" value="ECO:0007669"/>
    <property type="project" value="UniProtKB-EC"/>
</dbReference>
<accession>A0A6A6SA58</accession>
<dbReference type="OrthoDB" id="66144at2759"/>
<evidence type="ECO:0000256" key="7">
    <source>
        <dbReference type="ARBA" id="ARBA00047943"/>
    </source>
</evidence>
<organism evidence="10 11">
    <name type="scientific">Massarina eburnea CBS 473.64</name>
    <dbReference type="NCBI Taxonomy" id="1395130"/>
    <lineage>
        <taxon>Eukaryota</taxon>
        <taxon>Fungi</taxon>
        <taxon>Dikarya</taxon>
        <taxon>Ascomycota</taxon>
        <taxon>Pezizomycotina</taxon>
        <taxon>Dothideomycetes</taxon>
        <taxon>Pleosporomycetidae</taxon>
        <taxon>Pleosporales</taxon>
        <taxon>Massarineae</taxon>
        <taxon>Massarinaceae</taxon>
        <taxon>Massarina</taxon>
    </lineage>
</organism>
<dbReference type="InterPro" id="IPR026669">
    <property type="entry name" value="Arsenite_MeTrfase-like"/>
</dbReference>